<comment type="caution">
    <text evidence="2">The sequence shown here is derived from an EMBL/GenBank/DDBJ whole genome shotgun (WGS) entry which is preliminary data.</text>
</comment>
<evidence type="ECO:0000313" key="3">
    <source>
        <dbReference type="Proteomes" id="UP001162060"/>
    </source>
</evidence>
<proteinExistence type="predicted"/>
<evidence type="ECO:0000313" key="2">
    <source>
        <dbReference type="EMBL" id="CAK7936783.1"/>
    </source>
</evidence>
<gene>
    <name evidence="2" type="ORF">PM001_LOCUS21933</name>
</gene>
<dbReference type="Proteomes" id="UP001162060">
    <property type="component" value="Unassembled WGS sequence"/>
</dbReference>
<dbReference type="EMBL" id="CAKLBY020000225">
    <property type="protein sequence ID" value="CAK7936783.1"/>
    <property type="molecule type" value="Genomic_DNA"/>
</dbReference>
<organism evidence="2 3">
    <name type="scientific">Peronospora matthiolae</name>
    <dbReference type="NCBI Taxonomy" id="2874970"/>
    <lineage>
        <taxon>Eukaryota</taxon>
        <taxon>Sar</taxon>
        <taxon>Stramenopiles</taxon>
        <taxon>Oomycota</taxon>
        <taxon>Peronosporomycetes</taxon>
        <taxon>Peronosporales</taxon>
        <taxon>Peronosporaceae</taxon>
        <taxon>Peronospora</taxon>
    </lineage>
</organism>
<reference evidence="2" key="1">
    <citation type="submission" date="2024-01" db="EMBL/GenBank/DDBJ databases">
        <authorList>
            <person name="Webb A."/>
        </authorList>
    </citation>
    <scope>NUCLEOTIDE SEQUENCE</scope>
    <source>
        <strain evidence="2">Pm1</strain>
    </source>
</reference>
<evidence type="ECO:0000256" key="1">
    <source>
        <dbReference type="SAM" id="MobiDB-lite"/>
    </source>
</evidence>
<accession>A0AAV1USS8</accession>
<feature type="region of interest" description="Disordered" evidence="1">
    <location>
        <begin position="1"/>
        <end position="20"/>
    </location>
</feature>
<name>A0AAV1USS8_9STRA</name>
<protein>
    <submittedName>
        <fullName evidence="2">Uncharacterized protein</fullName>
    </submittedName>
</protein>
<dbReference type="AlphaFoldDB" id="A0AAV1USS8"/>
<sequence>MIVEDEKENLLDDPGGDAHNTISVSRQVIPDFKKFLARQRHIRDAQVHQTLRIDLVEHIWYQEEEQ</sequence>